<proteinExistence type="predicted"/>
<dbReference type="RefSeq" id="XP_013435728.1">
    <property type="nucleotide sequence ID" value="XM_013580274.1"/>
</dbReference>
<organism evidence="1 2">
    <name type="scientific">Eimeria necatrix</name>
    <dbReference type="NCBI Taxonomy" id="51315"/>
    <lineage>
        <taxon>Eukaryota</taxon>
        <taxon>Sar</taxon>
        <taxon>Alveolata</taxon>
        <taxon>Apicomplexa</taxon>
        <taxon>Conoidasida</taxon>
        <taxon>Coccidia</taxon>
        <taxon>Eucoccidiorida</taxon>
        <taxon>Eimeriorina</taxon>
        <taxon>Eimeriidae</taxon>
        <taxon>Eimeria</taxon>
    </lineage>
</organism>
<sequence>MAEANSFDPVKAEEHLRTPRVGLGFRV</sequence>
<evidence type="ECO:0000313" key="2">
    <source>
        <dbReference type="Proteomes" id="UP000030754"/>
    </source>
</evidence>
<reference evidence="1" key="2">
    <citation type="submission" date="2013-10" db="EMBL/GenBank/DDBJ databases">
        <authorList>
            <person name="Aslett M."/>
        </authorList>
    </citation>
    <scope>NUCLEOTIDE SEQUENCE [LARGE SCALE GENOMIC DNA]</scope>
    <source>
        <strain evidence="1">Houghton</strain>
    </source>
</reference>
<reference evidence="1" key="1">
    <citation type="submission" date="2013-10" db="EMBL/GenBank/DDBJ databases">
        <title>Genomic analysis of the causative agents of coccidiosis in chickens.</title>
        <authorList>
            <person name="Reid A.J."/>
            <person name="Blake D."/>
            <person name="Billington K."/>
            <person name="Browne H."/>
            <person name="Dunn M."/>
            <person name="Hung S."/>
            <person name="Kawahara F."/>
            <person name="Miranda-Saavedra D."/>
            <person name="Mourier T."/>
            <person name="Nagra H."/>
            <person name="Otto T.D."/>
            <person name="Rawlings N."/>
            <person name="Sanchez A."/>
            <person name="Sanders M."/>
            <person name="Subramaniam C."/>
            <person name="Tay Y."/>
            <person name="Dear P."/>
            <person name="Doerig C."/>
            <person name="Gruber A."/>
            <person name="Parkinson J."/>
            <person name="Shirley M."/>
            <person name="Wan K.L."/>
            <person name="Berriman M."/>
            <person name="Tomley F."/>
            <person name="Pain A."/>
        </authorList>
    </citation>
    <scope>NUCLEOTIDE SEQUENCE [LARGE SCALE GENOMIC DNA]</scope>
    <source>
        <strain evidence="1">Houghton</strain>
    </source>
</reference>
<evidence type="ECO:0000313" key="1">
    <source>
        <dbReference type="EMBL" id="CDJ67261.1"/>
    </source>
</evidence>
<keyword evidence="2" id="KW-1185">Reference proteome</keyword>
<name>U6MTB8_9EIME</name>
<dbReference type="Proteomes" id="UP000030754">
    <property type="component" value="Unassembled WGS sequence"/>
</dbReference>
<dbReference type="EMBL" id="HG724249">
    <property type="protein sequence ID" value="CDJ67261.1"/>
    <property type="molecule type" value="Genomic_DNA"/>
</dbReference>
<protein>
    <submittedName>
        <fullName evidence="1">Uncharacterized protein</fullName>
    </submittedName>
</protein>
<dbReference type="AlphaFoldDB" id="U6MTB8"/>
<dbReference type="VEuPathDB" id="ToxoDB:ENH_00033470"/>
<accession>U6MTB8</accession>
<gene>
    <name evidence="1" type="ORF">ENH_00033470</name>
</gene>
<dbReference type="GeneID" id="25473511"/>